<dbReference type="Proteomes" id="UP000887575">
    <property type="component" value="Unassembled WGS sequence"/>
</dbReference>
<keyword evidence="5" id="KW-0539">Nucleus</keyword>
<organism evidence="8 9">
    <name type="scientific">Mesorhabditis belari</name>
    <dbReference type="NCBI Taxonomy" id="2138241"/>
    <lineage>
        <taxon>Eukaryota</taxon>
        <taxon>Metazoa</taxon>
        <taxon>Ecdysozoa</taxon>
        <taxon>Nematoda</taxon>
        <taxon>Chromadorea</taxon>
        <taxon>Rhabditida</taxon>
        <taxon>Rhabditina</taxon>
        <taxon>Rhabditomorpha</taxon>
        <taxon>Rhabditoidea</taxon>
        <taxon>Rhabditidae</taxon>
        <taxon>Mesorhabditinae</taxon>
        <taxon>Mesorhabditis</taxon>
    </lineage>
</organism>
<evidence type="ECO:0000256" key="1">
    <source>
        <dbReference type="ARBA" id="ARBA00004123"/>
    </source>
</evidence>
<sequence>MEIPSRDERQIDQPSTSSLVSDFDSIWLETILSDQRVHVGTRFENDVLEETSQLIKTRLRSVVSMAKVFAIHARRSQLTVEDFSLVRGNEGDQEPLGRKQKWNAPLSSGLVFPSNDTQINPSYCVDLLSHFQSPGIKLPSKLQLKRHWLVIEGIQPCIQDNPTIEKTCVFRSPEEISESKNSLTLEETNRSLDTIYHMGATKYLLPTPNGLLELSQSSSSLKEPTSHLKSLPWIPALFKSIETSPVKDDRERANESGKSSYTKTQLVNHPPASQKVLYHLILSMLNGDDEDEQKVLQILATSTGLQLLIPRLIVYISEGTTRLLRVAEAIIANRSNDLSKMLCDLMPAMISCILASRLSDDLLNEEHWALRQVSANILVDLCQKYEENDNLTRLTHLLGDQWKNSNDVPLPTLYGSLYTLSLLGTQTMSQLCLPYLETLSKRFDHITNNSMDETEINQAKTLQKMIVTVFSQWVIEHSPTTLTTITEFISTFGKFGQEIYETTSDANVHLNLIKPRYKFSVIIQEYTSLSSKTIGERE</sequence>
<evidence type="ECO:0000256" key="6">
    <source>
        <dbReference type="SAM" id="MobiDB-lite"/>
    </source>
</evidence>
<dbReference type="GO" id="GO:0003713">
    <property type="term" value="F:transcription coactivator activity"/>
    <property type="evidence" value="ECO:0007669"/>
    <property type="project" value="TreeGrafter"/>
</dbReference>
<dbReference type="CDD" id="cd08050">
    <property type="entry name" value="TAF6C"/>
    <property type="match status" value="1"/>
</dbReference>
<protein>
    <recommendedName>
        <fullName evidence="7">TAF6 C-terminal HEAT repeat domain-containing protein</fullName>
    </recommendedName>
</protein>
<feature type="region of interest" description="Disordered" evidence="6">
    <location>
        <begin position="245"/>
        <end position="265"/>
    </location>
</feature>
<keyword evidence="4" id="KW-0804">Transcription</keyword>
<feature type="domain" description="TAF6 C-terminal HEAT repeat" evidence="7">
    <location>
        <begin position="274"/>
        <end position="436"/>
    </location>
</feature>
<dbReference type="AlphaFoldDB" id="A0AAF3EYI7"/>
<keyword evidence="8" id="KW-1185">Reference proteome</keyword>
<dbReference type="GO" id="GO:0051123">
    <property type="term" value="P:RNA polymerase II preinitiation complex assembly"/>
    <property type="evidence" value="ECO:0007669"/>
    <property type="project" value="TreeGrafter"/>
</dbReference>
<dbReference type="GO" id="GO:0016251">
    <property type="term" value="F:RNA polymerase II general transcription initiation factor activity"/>
    <property type="evidence" value="ECO:0007669"/>
    <property type="project" value="InterPro"/>
</dbReference>
<dbReference type="Gene3D" id="1.25.40.770">
    <property type="entry name" value="TAF6, C-terminal HEAT repeat domain"/>
    <property type="match status" value="1"/>
</dbReference>
<reference evidence="9" key="1">
    <citation type="submission" date="2024-02" db="UniProtKB">
        <authorList>
            <consortium name="WormBaseParasite"/>
        </authorList>
    </citation>
    <scope>IDENTIFICATION</scope>
</reference>
<dbReference type="InterPro" id="IPR011442">
    <property type="entry name" value="TAF6_C"/>
</dbReference>
<dbReference type="WBParaSite" id="MBELARI_LOCUS19282">
    <property type="protein sequence ID" value="MBELARI_LOCUS19282"/>
    <property type="gene ID" value="MBELARI_LOCUS19282"/>
</dbReference>
<feature type="compositionally biased region" description="Polar residues" evidence="6">
    <location>
        <begin position="256"/>
        <end position="265"/>
    </location>
</feature>
<name>A0AAF3EYI7_9BILA</name>
<comment type="similarity">
    <text evidence="2">Belongs to the TAF6 family.</text>
</comment>
<dbReference type="GO" id="GO:0046982">
    <property type="term" value="F:protein heterodimerization activity"/>
    <property type="evidence" value="ECO:0007669"/>
    <property type="project" value="InterPro"/>
</dbReference>
<dbReference type="GO" id="GO:0046695">
    <property type="term" value="C:SLIK (SAGA-like) complex"/>
    <property type="evidence" value="ECO:0007669"/>
    <property type="project" value="InterPro"/>
</dbReference>
<dbReference type="GO" id="GO:0005669">
    <property type="term" value="C:transcription factor TFIID complex"/>
    <property type="evidence" value="ECO:0007669"/>
    <property type="project" value="InterPro"/>
</dbReference>
<comment type="subcellular location">
    <subcellularLocation>
        <location evidence="1">Nucleus</location>
    </subcellularLocation>
</comment>
<dbReference type="SUPFAM" id="SSF47113">
    <property type="entry name" value="Histone-fold"/>
    <property type="match status" value="1"/>
</dbReference>
<proteinExistence type="inferred from homology"/>
<dbReference type="InterPro" id="IPR037796">
    <property type="entry name" value="TAF6"/>
</dbReference>
<keyword evidence="3" id="KW-0805">Transcription regulation</keyword>
<dbReference type="InterPro" id="IPR016024">
    <property type="entry name" value="ARM-type_fold"/>
</dbReference>
<evidence type="ECO:0000256" key="4">
    <source>
        <dbReference type="ARBA" id="ARBA00023163"/>
    </source>
</evidence>
<evidence type="ECO:0000313" key="9">
    <source>
        <dbReference type="WBParaSite" id="MBELARI_LOCUS19282"/>
    </source>
</evidence>
<evidence type="ECO:0000259" key="7">
    <source>
        <dbReference type="Pfam" id="PF07571"/>
    </source>
</evidence>
<dbReference type="InterPro" id="IPR046344">
    <property type="entry name" value="TAF6_C_sf"/>
</dbReference>
<dbReference type="PANTHER" id="PTHR10221">
    <property type="entry name" value="TRANSCRIPTION INITIATION FACTOR TFIID SUBUNIT 6"/>
    <property type="match status" value="1"/>
</dbReference>
<evidence type="ECO:0000256" key="2">
    <source>
        <dbReference type="ARBA" id="ARBA00007688"/>
    </source>
</evidence>
<dbReference type="Pfam" id="PF07571">
    <property type="entry name" value="TAF6_C"/>
    <property type="match status" value="1"/>
</dbReference>
<accession>A0AAF3EYI7</accession>
<dbReference type="PANTHER" id="PTHR10221:SF9">
    <property type="entry name" value="TRANSCRIPTION INITIATION FACTOR TFIID SUBUNIT 6"/>
    <property type="match status" value="1"/>
</dbReference>
<evidence type="ECO:0000256" key="3">
    <source>
        <dbReference type="ARBA" id="ARBA00023015"/>
    </source>
</evidence>
<dbReference type="SUPFAM" id="SSF48371">
    <property type="entry name" value="ARM repeat"/>
    <property type="match status" value="1"/>
</dbReference>
<dbReference type="GO" id="GO:0000124">
    <property type="term" value="C:SAGA complex"/>
    <property type="evidence" value="ECO:0007669"/>
    <property type="project" value="InterPro"/>
</dbReference>
<dbReference type="InterPro" id="IPR009072">
    <property type="entry name" value="Histone-fold"/>
</dbReference>
<evidence type="ECO:0000313" key="8">
    <source>
        <dbReference type="Proteomes" id="UP000887575"/>
    </source>
</evidence>
<feature type="compositionally biased region" description="Basic and acidic residues" evidence="6">
    <location>
        <begin position="245"/>
        <end position="255"/>
    </location>
</feature>
<evidence type="ECO:0000256" key="5">
    <source>
        <dbReference type="ARBA" id="ARBA00023242"/>
    </source>
</evidence>